<accession>A0A179H0K4</accession>
<reference evidence="3 5" key="2">
    <citation type="journal article" date="2016" name="Front. Microbiol.">
        <title>Genome and transcriptome sequences reveal the specific parasitism of the nematophagous Purpureocillium lilacinum 36-1.</title>
        <authorList>
            <person name="Xie J."/>
            <person name="Li S."/>
            <person name="Mo C."/>
            <person name="Xiao X."/>
            <person name="Peng D."/>
            <person name="Wang G."/>
            <person name="Xiao Y."/>
        </authorList>
    </citation>
    <scope>NUCLEOTIDE SEQUENCE [LARGE SCALE GENOMIC DNA]</scope>
    <source>
        <strain evidence="3 5">36-1</strain>
    </source>
</reference>
<dbReference type="EMBL" id="LCWV01000014">
    <property type="protein sequence ID" value="PWI68719.1"/>
    <property type="molecule type" value="Genomic_DNA"/>
</dbReference>
<dbReference type="Proteomes" id="UP000078240">
    <property type="component" value="Unassembled WGS sequence"/>
</dbReference>
<dbReference type="Proteomes" id="UP000245956">
    <property type="component" value="Unassembled WGS sequence"/>
</dbReference>
<organism evidence="2 4">
    <name type="scientific">Purpureocillium lilacinum</name>
    <name type="common">Paecilomyces lilacinus</name>
    <dbReference type="NCBI Taxonomy" id="33203"/>
    <lineage>
        <taxon>Eukaryota</taxon>
        <taxon>Fungi</taxon>
        <taxon>Dikarya</taxon>
        <taxon>Ascomycota</taxon>
        <taxon>Pezizomycotina</taxon>
        <taxon>Sordariomycetes</taxon>
        <taxon>Hypocreomycetidae</taxon>
        <taxon>Hypocreales</taxon>
        <taxon>Ophiocordycipitaceae</taxon>
        <taxon>Purpureocillium</taxon>
    </lineage>
</organism>
<evidence type="ECO:0000256" key="1">
    <source>
        <dbReference type="SAM" id="MobiDB-lite"/>
    </source>
</evidence>
<evidence type="ECO:0000313" key="3">
    <source>
        <dbReference type="EMBL" id="PWI68719.1"/>
    </source>
</evidence>
<reference evidence="3" key="1">
    <citation type="submission" date="2015-05" db="EMBL/GenBank/DDBJ databases">
        <authorList>
            <person name="Wang D.B."/>
            <person name="Wang M."/>
        </authorList>
    </citation>
    <scope>NUCLEOTIDE SEQUENCE</scope>
    <source>
        <strain evidence="3">36-1</strain>
    </source>
</reference>
<evidence type="ECO:0000313" key="2">
    <source>
        <dbReference type="EMBL" id="OAQ83776.1"/>
    </source>
</evidence>
<reference evidence="2 4" key="3">
    <citation type="submission" date="2016-01" db="EMBL/GenBank/DDBJ databases">
        <title>Biosynthesis of antibiotic leucinostatins and their inhibition on Phytophthora in bio-control Purpureocillium lilacinum.</title>
        <authorList>
            <person name="Wang G."/>
            <person name="Liu Z."/>
            <person name="Lin R."/>
            <person name="Li E."/>
            <person name="Mao Z."/>
            <person name="Ling J."/>
            <person name="Yin W."/>
            <person name="Xie B."/>
        </authorList>
    </citation>
    <scope>NUCLEOTIDE SEQUENCE [LARGE SCALE GENOMIC DNA]</scope>
    <source>
        <strain evidence="2">PLBJ-1</strain>
    </source>
</reference>
<gene>
    <name evidence="3" type="ORF">PCL_01808</name>
    <name evidence="2" type="ORF">VFPBJ_02543</name>
</gene>
<proteinExistence type="predicted"/>
<protein>
    <submittedName>
        <fullName evidence="2">Uncharacterized protein</fullName>
    </submittedName>
</protein>
<dbReference type="OrthoDB" id="4818194at2759"/>
<comment type="caution">
    <text evidence="2">The sequence shown here is derived from an EMBL/GenBank/DDBJ whole genome shotgun (WGS) entry which is preliminary data.</text>
</comment>
<evidence type="ECO:0000313" key="5">
    <source>
        <dbReference type="Proteomes" id="UP000245956"/>
    </source>
</evidence>
<dbReference type="AlphaFoldDB" id="A0A179H0K4"/>
<feature type="region of interest" description="Disordered" evidence="1">
    <location>
        <begin position="1"/>
        <end position="43"/>
    </location>
</feature>
<sequence>MGNVLSCDSGAKRAADDTVDAARPVDFSQKPHGPSPSQSSQNGINIFAPRSILTSDEPPPYTEQDTRWSQIFLSAVKLAHEQGLLRSLPSRHVYLYIDDNFRVGRQTKDAIKLFACCLVLIFRSLDVDATIFFTNHRNTRKLPQEIRSREEYLDGLFVRNDWYEAQRYVDNFPTYSRHFGLKDWMTANENTPEKFLKLLAHVREMKLQAWEGWHARGMESDALLAHTKEALSKSKQQPRLLNSLAFTLRQAICKIKSLESSELTAPTSVLVLTASELQRSEVDAIKSEMRDVVGRAKEFSIQVAAFIDNPNDTSLRAHRALDDFRSGDRDIYDVTTVAVKRFLEQGLTAELLGKVLGSHDKRRVVRDESGLYGRATLGLHDINLPSLREVKTAVGVDDDE</sequence>
<name>A0A179H0K4_PURLI</name>
<evidence type="ECO:0000313" key="4">
    <source>
        <dbReference type="Proteomes" id="UP000078240"/>
    </source>
</evidence>
<dbReference type="EMBL" id="LSBH01000002">
    <property type="protein sequence ID" value="OAQ83776.1"/>
    <property type="molecule type" value="Genomic_DNA"/>
</dbReference>